<sequence length="58" mass="6917">MDGQRIANVLTIVETAKMRDHNPETYFTHLLTVIRDYLKERLEERLPWNWGHHVETAA</sequence>
<dbReference type="Pfam" id="PF13817">
    <property type="entry name" value="DDE_Tnp_IS66_C"/>
    <property type="match status" value="1"/>
</dbReference>
<dbReference type="EMBL" id="AWGB01000018">
    <property type="protein sequence ID" value="ESQ91115.1"/>
    <property type="molecule type" value="Genomic_DNA"/>
</dbReference>
<dbReference type="AlphaFoldDB" id="V4PZZ2"/>
<organism evidence="2 3">
    <name type="scientific">Asticcacaulis benevestitus DSM 16100 = ATCC BAA-896</name>
    <dbReference type="NCBI Taxonomy" id="1121022"/>
    <lineage>
        <taxon>Bacteria</taxon>
        <taxon>Pseudomonadati</taxon>
        <taxon>Pseudomonadota</taxon>
        <taxon>Alphaproteobacteria</taxon>
        <taxon>Caulobacterales</taxon>
        <taxon>Caulobacteraceae</taxon>
        <taxon>Asticcacaulis</taxon>
    </lineage>
</organism>
<protein>
    <recommendedName>
        <fullName evidence="1">Transposase IS66 C-terminal domain-containing protein</fullName>
    </recommendedName>
</protein>
<dbReference type="Proteomes" id="UP000017837">
    <property type="component" value="Unassembled WGS sequence"/>
</dbReference>
<proteinExistence type="predicted"/>
<gene>
    <name evidence="2" type="ORF">ABENE_10685</name>
</gene>
<dbReference type="InterPro" id="IPR039552">
    <property type="entry name" value="IS66_C"/>
</dbReference>
<evidence type="ECO:0000313" key="3">
    <source>
        <dbReference type="Proteomes" id="UP000017837"/>
    </source>
</evidence>
<dbReference type="STRING" id="1121022.GCA_000376105_02970"/>
<accession>V4PZZ2</accession>
<feature type="domain" description="Transposase IS66 C-terminal" evidence="1">
    <location>
        <begin position="11"/>
        <end position="48"/>
    </location>
</feature>
<evidence type="ECO:0000259" key="1">
    <source>
        <dbReference type="Pfam" id="PF13817"/>
    </source>
</evidence>
<comment type="caution">
    <text evidence="2">The sequence shown here is derived from an EMBL/GenBank/DDBJ whole genome shotgun (WGS) entry which is preliminary data.</text>
</comment>
<name>V4PZZ2_9CAUL</name>
<keyword evidence="3" id="KW-1185">Reference proteome</keyword>
<reference evidence="2 3" key="1">
    <citation type="journal article" date="2014" name="Nature">
        <title>Sequential evolution of bacterial morphology by co-option of a developmental regulator.</title>
        <authorList>
            <person name="Jiang C."/>
            <person name="Brown P.J."/>
            <person name="Ducret A."/>
            <person name="Brun Y.V."/>
        </authorList>
    </citation>
    <scope>NUCLEOTIDE SEQUENCE [LARGE SCALE GENOMIC DNA]</scope>
    <source>
        <strain evidence="2 3">DSM 16100</strain>
    </source>
</reference>
<evidence type="ECO:0000313" key="2">
    <source>
        <dbReference type="EMBL" id="ESQ91115.1"/>
    </source>
</evidence>